<evidence type="ECO:0000313" key="1">
    <source>
        <dbReference type="EMBL" id="OAP56427.1"/>
    </source>
</evidence>
<comment type="caution">
    <text evidence="1">The sequence shown here is derived from an EMBL/GenBank/DDBJ whole genome shotgun (WGS) entry which is preliminary data.</text>
</comment>
<dbReference type="RefSeq" id="XP_018689794.1">
    <property type="nucleotide sequence ID" value="XM_018841113.1"/>
</dbReference>
<gene>
    <name evidence="1" type="ORF">AYL99_09606</name>
</gene>
<organism evidence="1 2">
    <name type="scientific">Fonsecaea erecta</name>
    <dbReference type="NCBI Taxonomy" id="1367422"/>
    <lineage>
        <taxon>Eukaryota</taxon>
        <taxon>Fungi</taxon>
        <taxon>Dikarya</taxon>
        <taxon>Ascomycota</taxon>
        <taxon>Pezizomycotina</taxon>
        <taxon>Eurotiomycetes</taxon>
        <taxon>Chaetothyriomycetidae</taxon>
        <taxon>Chaetothyriales</taxon>
        <taxon>Herpotrichiellaceae</taxon>
        <taxon>Fonsecaea</taxon>
    </lineage>
</organism>
<dbReference type="EMBL" id="LVYI01000009">
    <property type="protein sequence ID" value="OAP56427.1"/>
    <property type="molecule type" value="Genomic_DNA"/>
</dbReference>
<keyword evidence="2" id="KW-1185">Reference proteome</keyword>
<dbReference type="AlphaFoldDB" id="A0A178Z9G8"/>
<name>A0A178Z9G8_9EURO</name>
<reference evidence="1 2" key="1">
    <citation type="submission" date="2016-04" db="EMBL/GenBank/DDBJ databases">
        <title>Draft genome of Fonsecaea erecta CBS 125763.</title>
        <authorList>
            <person name="Weiss V.A."/>
            <person name="Vicente V.A."/>
            <person name="Raittz R.T."/>
            <person name="Moreno L.F."/>
            <person name="De Souza E.M."/>
            <person name="Pedrosa F.O."/>
            <person name="Steffens M.B."/>
            <person name="Faoro H."/>
            <person name="Tadra-Sfeir M.Z."/>
            <person name="Najafzadeh M.J."/>
            <person name="Felipe M.S."/>
            <person name="Teixeira M."/>
            <person name="Sun J."/>
            <person name="Xi L."/>
            <person name="Gomes R."/>
            <person name="De Azevedo C.M."/>
            <person name="Salgado C.G."/>
            <person name="Da Silva M.B."/>
            <person name="Nascimento M.F."/>
            <person name="Queiroz-Telles F."/>
            <person name="Attili D.S."/>
            <person name="Gorbushina A."/>
        </authorList>
    </citation>
    <scope>NUCLEOTIDE SEQUENCE [LARGE SCALE GENOMIC DNA]</scope>
    <source>
        <strain evidence="1 2">CBS 125763</strain>
    </source>
</reference>
<dbReference type="GeneID" id="30013774"/>
<protein>
    <submittedName>
        <fullName evidence="1">Uncharacterized protein</fullName>
    </submittedName>
</protein>
<proteinExistence type="predicted"/>
<sequence length="388" mass="44186">MDPSPTESETHHPKRLTDLPNEVLSHICSYIIADRPDLTPFQDAELDEPISTTRIEGLERYWYLRGYERQKTVIAGAHNNDPIEWCRTRTTPPFPLVFAAEKQAKNTLASFAATCTQLNNHVRTLCAQRTFTLTVSHCGLTFESFRSAWPQQMFEALRYDPPRQELNRWFLGRSHWDLVMVMPEGPKLVRIPEVGLPGNLAFFAFARAFKRLRHLSICVDLDIMSFPHKKLPFFLGRISQFDLSQADCELSLSTLSITVYLTLCGYGLCRESIGDGLQEILLGESVAAMIADQLDDFVKKIHQFQSKQNRNRKTSGASPAGMQSPLTVRLFIHGRGREGLVRDRARCCVPANWEAFCKRIQALIFDPKPTAENQIIDYERLICELGLP</sequence>
<accession>A0A178Z9G8</accession>
<dbReference type="Proteomes" id="UP000078343">
    <property type="component" value="Unassembled WGS sequence"/>
</dbReference>
<evidence type="ECO:0000313" key="2">
    <source>
        <dbReference type="Proteomes" id="UP000078343"/>
    </source>
</evidence>
<dbReference type="OrthoDB" id="4142672at2759"/>